<dbReference type="AlphaFoldDB" id="A0A1B9J1J3"/>
<sequence length="144" mass="15291">MDVGPQSVNCGPDVWSTFQHTSGDFVANAPSGFVKRQKQLRKKRLSQEKYEYCPAGLKACKVPGDELAFECLNVNTELESCGGCLYGDYGVGLNAPGGSYGVDCTSLPGVAMGAITCTSGQCTAFACEEGYELTRENSTCVSLF</sequence>
<dbReference type="EMBL" id="KI669459">
    <property type="protein sequence ID" value="OCF61514.1"/>
    <property type="molecule type" value="Genomic_DNA"/>
</dbReference>
<organism evidence="2 3">
    <name type="scientific">Kwoniella mangroviensis CBS 10435</name>
    <dbReference type="NCBI Taxonomy" id="1331196"/>
    <lineage>
        <taxon>Eukaryota</taxon>
        <taxon>Fungi</taxon>
        <taxon>Dikarya</taxon>
        <taxon>Basidiomycota</taxon>
        <taxon>Agaricomycotina</taxon>
        <taxon>Tremellomycetes</taxon>
        <taxon>Tremellales</taxon>
        <taxon>Cryptococcaceae</taxon>
        <taxon>Kwoniella</taxon>
    </lineage>
</organism>
<dbReference type="OrthoDB" id="2562698at2759"/>
<accession>A0A1B9J1J3</accession>
<name>A0A1B9J1J3_9TREE</name>
<reference evidence="3" key="2">
    <citation type="submission" date="2013-12" db="EMBL/GenBank/DDBJ databases">
        <title>Evolution of pathogenesis and genome organization in the Tremellales.</title>
        <authorList>
            <person name="Cuomo C."/>
            <person name="Litvintseva A."/>
            <person name="Heitman J."/>
            <person name="Chen Y."/>
            <person name="Sun S."/>
            <person name="Springer D."/>
            <person name="Dromer F."/>
            <person name="Young S."/>
            <person name="Zeng Q."/>
            <person name="Chapman S."/>
            <person name="Gujja S."/>
            <person name="Saif S."/>
            <person name="Birren B."/>
        </authorList>
    </citation>
    <scope>NUCLEOTIDE SEQUENCE [LARGE SCALE GENOMIC DNA]</scope>
    <source>
        <strain evidence="3">CBS 10435</strain>
    </source>
</reference>
<dbReference type="PANTHER" id="PTHR35192">
    <property type="entry name" value="PROTEIN, PUTATIVE-RELATED"/>
    <property type="match status" value="1"/>
</dbReference>
<dbReference type="Pfam" id="PF21671">
    <property type="entry name" value="CPL1-like"/>
    <property type="match status" value="1"/>
</dbReference>
<dbReference type="InterPro" id="IPR048661">
    <property type="entry name" value="CPL1-like"/>
</dbReference>
<dbReference type="PANTHER" id="PTHR35192:SF2">
    <property type="entry name" value="APPLE DOMAIN-CONTAINING PROTEIN"/>
    <property type="match status" value="1"/>
</dbReference>
<feature type="domain" description="Protein CPL1-like" evidence="1">
    <location>
        <begin position="69"/>
        <end position="141"/>
    </location>
</feature>
<evidence type="ECO:0000259" key="1">
    <source>
        <dbReference type="Pfam" id="PF21671"/>
    </source>
</evidence>
<evidence type="ECO:0000313" key="3">
    <source>
        <dbReference type="Proteomes" id="UP000092583"/>
    </source>
</evidence>
<dbReference type="InterPro" id="IPR038955">
    <property type="entry name" value="PriA/CPL1_fungi"/>
</dbReference>
<protein>
    <recommendedName>
        <fullName evidence="1">Protein CPL1-like domain-containing protein</fullName>
    </recommendedName>
</protein>
<keyword evidence="3" id="KW-1185">Reference proteome</keyword>
<proteinExistence type="predicted"/>
<dbReference type="Proteomes" id="UP000092583">
    <property type="component" value="Unassembled WGS sequence"/>
</dbReference>
<reference evidence="2 3" key="1">
    <citation type="submission" date="2013-07" db="EMBL/GenBank/DDBJ databases">
        <title>The Genome Sequence of Kwoniella mangroviensis CBS10435.</title>
        <authorList>
            <consortium name="The Broad Institute Genome Sequencing Platform"/>
            <person name="Cuomo C."/>
            <person name="Litvintseva A."/>
            <person name="Chen Y."/>
            <person name="Heitman J."/>
            <person name="Sun S."/>
            <person name="Springer D."/>
            <person name="Dromer F."/>
            <person name="Young S.K."/>
            <person name="Zeng Q."/>
            <person name="Gargeya S."/>
            <person name="Fitzgerald M."/>
            <person name="Abouelleil A."/>
            <person name="Alvarado L."/>
            <person name="Berlin A.M."/>
            <person name="Chapman S.B."/>
            <person name="Dewar J."/>
            <person name="Goldberg J."/>
            <person name="Griggs A."/>
            <person name="Gujja S."/>
            <person name="Hansen M."/>
            <person name="Howarth C."/>
            <person name="Imamovic A."/>
            <person name="Larimer J."/>
            <person name="McCowan C."/>
            <person name="Murphy C."/>
            <person name="Pearson M."/>
            <person name="Priest M."/>
            <person name="Roberts A."/>
            <person name="Saif S."/>
            <person name="Shea T."/>
            <person name="Sykes S."/>
            <person name="Wortman J."/>
            <person name="Nusbaum C."/>
            <person name="Birren B."/>
        </authorList>
    </citation>
    <scope>NUCLEOTIDE SEQUENCE [LARGE SCALE GENOMIC DNA]</scope>
    <source>
        <strain evidence="2 3">CBS 10435</strain>
    </source>
</reference>
<dbReference type="STRING" id="1331196.A0A1B9J1J3"/>
<gene>
    <name evidence="2" type="ORF">L486_01162</name>
</gene>
<evidence type="ECO:0000313" key="2">
    <source>
        <dbReference type="EMBL" id="OCF61514.1"/>
    </source>
</evidence>